<dbReference type="InterPro" id="IPR040632">
    <property type="entry name" value="Sulfotransfer_4"/>
</dbReference>
<organism evidence="2 3">
    <name type="scientific">Conoideocrella luteorostrata</name>
    <dbReference type="NCBI Taxonomy" id="1105319"/>
    <lineage>
        <taxon>Eukaryota</taxon>
        <taxon>Fungi</taxon>
        <taxon>Dikarya</taxon>
        <taxon>Ascomycota</taxon>
        <taxon>Pezizomycotina</taxon>
        <taxon>Sordariomycetes</taxon>
        <taxon>Hypocreomycetidae</taxon>
        <taxon>Hypocreales</taxon>
        <taxon>Clavicipitaceae</taxon>
        <taxon>Conoideocrella</taxon>
    </lineage>
</organism>
<evidence type="ECO:0000313" key="2">
    <source>
        <dbReference type="EMBL" id="KAK2590391.1"/>
    </source>
</evidence>
<evidence type="ECO:0008006" key="4">
    <source>
        <dbReference type="Google" id="ProtNLM"/>
    </source>
</evidence>
<sequence length="249" mass="28737">MSAALEKLGIPCWHSFQLFSAHYGDNEMWLDILTRKFFSDEPYEPVGREELDQLLHSFGAVSSDPPAICFAEELIAAYPEAKIVLVERDIDSWYESYMHSIVRNICDPFANLVLTLERSYFRPIGIVQKRALEGWAGIRSYKEGELKAKDNYRKHYASIRRVTPKSRLLEFSLQDGWEPLCEFLGKPVPEEEFPHLNEKAWFDEKVKLLLRRGIKNAARAVFPWIFALVVITAAFWVANPNTKYGKTSS</sequence>
<dbReference type="Gene3D" id="3.40.50.300">
    <property type="entry name" value="P-loop containing nucleotide triphosphate hydrolases"/>
    <property type="match status" value="1"/>
</dbReference>
<evidence type="ECO:0000256" key="1">
    <source>
        <dbReference type="SAM" id="Phobius"/>
    </source>
</evidence>
<dbReference type="PANTHER" id="PTHR36978:SF4">
    <property type="entry name" value="P-LOOP CONTAINING NUCLEOSIDE TRIPHOSPHATE HYDROLASE PROTEIN"/>
    <property type="match status" value="1"/>
</dbReference>
<comment type="caution">
    <text evidence="2">The sequence shown here is derived from an EMBL/GenBank/DDBJ whole genome shotgun (WGS) entry which is preliminary data.</text>
</comment>
<reference evidence="2" key="1">
    <citation type="submission" date="2023-06" db="EMBL/GenBank/DDBJ databases">
        <title>Conoideocrella luteorostrata (Hypocreales: Clavicipitaceae), a potential biocontrol fungus for elongate hemlock scale in United States Christmas tree production areas.</title>
        <authorList>
            <person name="Barrett H."/>
            <person name="Lovett B."/>
            <person name="Macias A.M."/>
            <person name="Stajich J.E."/>
            <person name="Kasson M.T."/>
        </authorList>
    </citation>
    <scope>NUCLEOTIDE SEQUENCE</scope>
    <source>
        <strain evidence="2">ARSEF 14590</strain>
    </source>
</reference>
<keyword evidence="3" id="KW-1185">Reference proteome</keyword>
<evidence type="ECO:0000313" key="3">
    <source>
        <dbReference type="Proteomes" id="UP001251528"/>
    </source>
</evidence>
<dbReference type="SUPFAM" id="SSF52540">
    <property type="entry name" value="P-loop containing nucleoside triphosphate hydrolases"/>
    <property type="match status" value="1"/>
</dbReference>
<feature type="transmembrane region" description="Helical" evidence="1">
    <location>
        <begin position="217"/>
        <end position="238"/>
    </location>
</feature>
<keyword evidence="1" id="KW-0812">Transmembrane</keyword>
<dbReference type="AlphaFoldDB" id="A0AAJ0CGQ2"/>
<accession>A0AAJ0CGQ2</accession>
<dbReference type="Proteomes" id="UP001251528">
    <property type="component" value="Unassembled WGS sequence"/>
</dbReference>
<gene>
    <name evidence="2" type="ORF">QQS21_011928</name>
</gene>
<keyword evidence="1" id="KW-0472">Membrane</keyword>
<dbReference type="EMBL" id="JASWJB010000445">
    <property type="protein sequence ID" value="KAK2590391.1"/>
    <property type="molecule type" value="Genomic_DNA"/>
</dbReference>
<protein>
    <recommendedName>
        <fullName evidence="4">Sulfotransferase</fullName>
    </recommendedName>
</protein>
<dbReference type="PANTHER" id="PTHR36978">
    <property type="entry name" value="P-LOOP CONTAINING NUCLEOTIDE TRIPHOSPHATE HYDROLASE"/>
    <property type="match status" value="1"/>
</dbReference>
<name>A0AAJ0CGQ2_9HYPO</name>
<proteinExistence type="predicted"/>
<keyword evidence="1" id="KW-1133">Transmembrane helix</keyword>
<dbReference type="InterPro" id="IPR027417">
    <property type="entry name" value="P-loop_NTPase"/>
</dbReference>
<dbReference type="Pfam" id="PF17784">
    <property type="entry name" value="Sulfotransfer_4"/>
    <property type="match status" value="1"/>
</dbReference>